<gene>
    <name evidence="3" type="ORF">DTER00134_LOCUS2988</name>
</gene>
<protein>
    <submittedName>
        <fullName evidence="3">Uncharacterized protein</fullName>
    </submittedName>
</protein>
<organism evidence="3">
    <name type="scientific">Dunaliella tertiolecta</name>
    <name type="common">Green alga</name>
    <dbReference type="NCBI Taxonomy" id="3047"/>
    <lineage>
        <taxon>Eukaryota</taxon>
        <taxon>Viridiplantae</taxon>
        <taxon>Chlorophyta</taxon>
        <taxon>core chlorophytes</taxon>
        <taxon>Chlorophyceae</taxon>
        <taxon>CS clade</taxon>
        <taxon>Chlamydomonadales</taxon>
        <taxon>Dunaliellaceae</taxon>
        <taxon>Dunaliella</taxon>
    </lineage>
</organism>
<feature type="transmembrane region" description="Helical" evidence="2">
    <location>
        <begin position="37"/>
        <end position="70"/>
    </location>
</feature>
<feature type="transmembrane region" description="Helical" evidence="2">
    <location>
        <begin position="7"/>
        <end position="31"/>
    </location>
</feature>
<dbReference type="AlphaFoldDB" id="A0A7S3VIJ5"/>
<reference evidence="3" key="1">
    <citation type="submission" date="2021-01" db="EMBL/GenBank/DDBJ databases">
        <authorList>
            <person name="Corre E."/>
            <person name="Pelletier E."/>
            <person name="Niang G."/>
            <person name="Scheremetjew M."/>
            <person name="Finn R."/>
            <person name="Kale V."/>
            <person name="Holt S."/>
            <person name="Cochrane G."/>
            <person name="Meng A."/>
            <person name="Brown T."/>
            <person name="Cohen L."/>
        </authorList>
    </citation>
    <scope>NUCLEOTIDE SEQUENCE</scope>
    <source>
        <strain evidence="3">CCMP1320</strain>
    </source>
</reference>
<feature type="region of interest" description="Disordered" evidence="1">
    <location>
        <begin position="82"/>
        <end position="106"/>
    </location>
</feature>
<evidence type="ECO:0000256" key="1">
    <source>
        <dbReference type="SAM" id="MobiDB-lite"/>
    </source>
</evidence>
<evidence type="ECO:0000256" key="2">
    <source>
        <dbReference type="SAM" id="Phobius"/>
    </source>
</evidence>
<proteinExistence type="predicted"/>
<sequence length="106" mass="11476">MSIRNYNFLAGLATTKPLIFYGVLVLLVLPILHNLAAALACFISCFGFLCLLAWCSTLWILHALAAALVFWGETPIMGREPLGLPPSGRVTPTSGPPSTPPQWYFG</sequence>
<name>A0A7S3VIJ5_DUNTE</name>
<keyword evidence="2" id="KW-1133">Transmembrane helix</keyword>
<keyword evidence="2" id="KW-0472">Membrane</keyword>
<dbReference type="EMBL" id="HBIP01005900">
    <property type="protein sequence ID" value="CAE0487938.1"/>
    <property type="molecule type" value="Transcribed_RNA"/>
</dbReference>
<accession>A0A7S3VIJ5</accession>
<evidence type="ECO:0000313" key="3">
    <source>
        <dbReference type="EMBL" id="CAE0487938.1"/>
    </source>
</evidence>
<keyword evidence="2" id="KW-0812">Transmembrane</keyword>